<dbReference type="AlphaFoldDB" id="A0A1I8MMQ1"/>
<dbReference type="RefSeq" id="XP_005188870.2">
    <property type="nucleotide sequence ID" value="XM_005188813.4"/>
</dbReference>
<proteinExistence type="predicted"/>
<keyword evidence="3" id="KW-0677">Repeat</keyword>
<evidence type="ECO:0000313" key="6">
    <source>
        <dbReference type="EnsemblMetazoa" id="MDOA006571-PA"/>
    </source>
</evidence>
<dbReference type="InterPro" id="IPR015943">
    <property type="entry name" value="WD40/YVTN_repeat-like_dom_sf"/>
</dbReference>
<evidence type="ECO:0000256" key="4">
    <source>
        <dbReference type="PROSITE-ProRule" id="PRU00221"/>
    </source>
</evidence>
<dbReference type="SMART" id="SM00320">
    <property type="entry name" value="WD40"/>
    <property type="match status" value="3"/>
</dbReference>
<dbReference type="PROSITE" id="PS50082">
    <property type="entry name" value="WD_REPEATS_2"/>
    <property type="match status" value="1"/>
</dbReference>
<dbReference type="SUPFAM" id="SSF50978">
    <property type="entry name" value="WD40 repeat-like"/>
    <property type="match status" value="1"/>
</dbReference>
<evidence type="ECO:0000256" key="5">
    <source>
        <dbReference type="SAM" id="MobiDB-lite"/>
    </source>
</evidence>
<gene>
    <name evidence="6" type="primary">101895270</name>
    <name evidence="8" type="synonym">LOC131803943</name>
</gene>
<reference evidence="8" key="2">
    <citation type="submission" date="2025-05" db="UniProtKB">
        <authorList>
            <consortium name="RefSeq"/>
        </authorList>
    </citation>
    <scope>IDENTIFICATION</scope>
    <source>
        <strain evidence="8">Aabys</strain>
        <tissue evidence="8">Whole body</tissue>
    </source>
</reference>
<feature type="repeat" description="WD" evidence="4">
    <location>
        <begin position="195"/>
        <end position="237"/>
    </location>
</feature>
<protein>
    <recommendedName>
        <fullName evidence="1">WD repeat-containing protein 89</fullName>
    </recommendedName>
</protein>
<name>A0A1I8MMQ1_MUSDO</name>
<dbReference type="Proteomes" id="UP001652621">
    <property type="component" value="Unplaced"/>
</dbReference>
<keyword evidence="2 4" id="KW-0853">WD repeat</keyword>
<dbReference type="VEuPathDB" id="VectorBase:MDOMA2_007595"/>
<dbReference type="PANTHER" id="PTHR22889:SF0">
    <property type="entry name" value="WD REPEAT-CONTAINING PROTEIN 89"/>
    <property type="match status" value="1"/>
</dbReference>
<dbReference type="VEuPathDB" id="VectorBase:MDOA006571"/>
<dbReference type="EnsemblMetazoa" id="MDOA006571-RA">
    <property type="protein sequence ID" value="MDOA006571-PA"/>
    <property type="gene ID" value="MDOA006571"/>
</dbReference>
<evidence type="ECO:0000256" key="2">
    <source>
        <dbReference type="ARBA" id="ARBA00022574"/>
    </source>
</evidence>
<dbReference type="InterPro" id="IPR036322">
    <property type="entry name" value="WD40_repeat_dom_sf"/>
</dbReference>
<keyword evidence="7" id="KW-1185">Reference proteome</keyword>
<dbReference type="PANTHER" id="PTHR22889">
    <property type="entry name" value="WD REPEAT-CONTAINING PROTEIN 89"/>
    <property type="match status" value="1"/>
</dbReference>
<accession>A0A1I8MMQ1</accession>
<dbReference type="OrthoDB" id="25131at2759"/>
<dbReference type="RefSeq" id="XP_058981904.1">
    <property type="nucleotide sequence ID" value="XM_059125921.1"/>
</dbReference>
<organism evidence="6">
    <name type="scientific">Musca domestica</name>
    <name type="common">House fly</name>
    <dbReference type="NCBI Taxonomy" id="7370"/>
    <lineage>
        <taxon>Eukaryota</taxon>
        <taxon>Metazoa</taxon>
        <taxon>Ecdysozoa</taxon>
        <taxon>Arthropoda</taxon>
        <taxon>Hexapoda</taxon>
        <taxon>Insecta</taxon>
        <taxon>Pterygota</taxon>
        <taxon>Neoptera</taxon>
        <taxon>Endopterygota</taxon>
        <taxon>Diptera</taxon>
        <taxon>Brachycera</taxon>
        <taxon>Muscomorpha</taxon>
        <taxon>Muscoidea</taxon>
        <taxon>Muscidae</taxon>
        <taxon>Musca</taxon>
    </lineage>
</organism>
<reference evidence="6" key="1">
    <citation type="submission" date="2020-05" db="UniProtKB">
        <authorList>
            <consortium name="EnsemblMetazoa"/>
        </authorList>
    </citation>
    <scope>IDENTIFICATION</scope>
    <source>
        <strain evidence="6">Aabys</strain>
    </source>
</reference>
<dbReference type="eggNOG" id="KOG1188">
    <property type="taxonomic scope" value="Eukaryota"/>
</dbReference>
<dbReference type="Pfam" id="PF00400">
    <property type="entry name" value="WD40"/>
    <property type="match status" value="1"/>
</dbReference>
<evidence type="ECO:0000313" key="8">
    <source>
        <dbReference type="RefSeq" id="XP_058981904.1"/>
    </source>
</evidence>
<dbReference type="InterPro" id="IPR039328">
    <property type="entry name" value="WDR89"/>
</dbReference>
<sequence>MLDDDNVPLPASSDSEEDVLDDCDTCTPFELEQHYPQKFRLFDETALSLKKEYILSLEKDSSLTRLAAGLTDTSVHILDVSSERGLSLFLDLPALPDVKNNIKVCDVRFFDETPNAVLVGTTNGIVRLFDLRTQKEQARFENDAIIGTQPAPKNICCFDRNANSRLLCTGTEELHSNVYLVFYDLRERKHMGDYFDCHQSDVTTLRFHPQNPDILASGSTDGLINTFDLREASEEDALNITINTESSVHKINWHKNVYEKDMLSCITHTNDFKVYESEEGDLLAEFERDNITEIIKRKSPANCNLIDAHSTSDGGILLLTGSNLNKGEIMRSVTYQNKKLLPFANLDGNKQIVRESVYDANTNVLITAGEGSIVTIWTPDSHMATNSSGSSKLKAKKSKSNKANPY</sequence>
<feature type="region of interest" description="Disordered" evidence="5">
    <location>
        <begin position="384"/>
        <end position="406"/>
    </location>
</feature>
<dbReference type="STRING" id="7370.A0A1I8MMQ1"/>
<evidence type="ECO:0000256" key="3">
    <source>
        <dbReference type="ARBA" id="ARBA00022737"/>
    </source>
</evidence>
<dbReference type="InterPro" id="IPR001680">
    <property type="entry name" value="WD40_rpt"/>
</dbReference>
<dbReference type="Gene3D" id="2.130.10.10">
    <property type="entry name" value="YVTN repeat-like/Quinoprotein amine dehydrogenase"/>
    <property type="match status" value="2"/>
</dbReference>
<evidence type="ECO:0000313" key="7">
    <source>
        <dbReference type="Proteomes" id="UP001652621"/>
    </source>
</evidence>
<evidence type="ECO:0000256" key="1">
    <source>
        <dbReference type="ARBA" id="ARBA00021125"/>
    </source>
</evidence>
<dbReference type="KEGG" id="mde:101895270"/>